<dbReference type="PANTHER" id="PTHR42895:SF1">
    <property type="entry name" value="IRON-SULFUR CLUSTER PROTEIN"/>
    <property type="match status" value="1"/>
</dbReference>
<dbReference type="Pfam" id="PF13237">
    <property type="entry name" value="Fer4_10"/>
    <property type="match status" value="1"/>
</dbReference>
<reference evidence="2 3" key="1">
    <citation type="submission" date="2018-08" db="EMBL/GenBank/DDBJ databases">
        <title>A genome reference for cultivated species of the human gut microbiota.</title>
        <authorList>
            <person name="Zou Y."/>
            <person name="Xue W."/>
            <person name="Luo G."/>
        </authorList>
    </citation>
    <scope>NUCLEOTIDE SEQUENCE [LARGE SCALE GENOMIC DNA]</scope>
    <source>
        <strain evidence="2 3">AF14-6AC</strain>
    </source>
</reference>
<dbReference type="PANTHER" id="PTHR42895">
    <property type="entry name" value="IRON-SULFUR CLUSTER-BINDING PROTEIN-RELATED"/>
    <property type="match status" value="1"/>
</dbReference>
<dbReference type="InterPro" id="IPR052911">
    <property type="entry name" value="Corrinoid_activation_enz"/>
</dbReference>
<gene>
    <name evidence="2" type="ORF">DWW24_00375</name>
</gene>
<feature type="domain" description="4Fe-4S ferredoxin-type" evidence="1">
    <location>
        <begin position="34"/>
        <end position="63"/>
    </location>
</feature>
<organism evidence="2 3">
    <name type="scientific">Odoribacter splanchnicus</name>
    <dbReference type="NCBI Taxonomy" id="28118"/>
    <lineage>
        <taxon>Bacteria</taxon>
        <taxon>Pseudomonadati</taxon>
        <taxon>Bacteroidota</taxon>
        <taxon>Bacteroidia</taxon>
        <taxon>Bacteroidales</taxon>
        <taxon>Odoribacteraceae</taxon>
        <taxon>Odoribacter</taxon>
    </lineage>
</organism>
<dbReference type="EMBL" id="QRYW01000001">
    <property type="protein sequence ID" value="RGV30567.1"/>
    <property type="molecule type" value="Genomic_DNA"/>
</dbReference>
<evidence type="ECO:0000313" key="3">
    <source>
        <dbReference type="Proteomes" id="UP000283426"/>
    </source>
</evidence>
<feature type="domain" description="4Fe-4S ferredoxin-type" evidence="1">
    <location>
        <begin position="4"/>
        <end position="33"/>
    </location>
</feature>
<sequence>MKRTIIKIDDSRCNGCGLCVKGCHEGALQLIEGKAVLVSELYCDGLGACLGECPQQAIELEEREAEAYDERKVMQRLLPKGEKVISAHLRHLATQGQQDYLQQAIDVLEENHLPIPVPANKSTPQNSFLFHATPTSATGGCPGSRNITFTPQSQKQAIGIPASAQSQTDTFTSPVSMPSELQQWPVQLHLLSPTAPWLKKANLLVAADCTAYSAGDFHTNWLRGKRLAIACPKLDHGQEIYLEKLITMIDEGGIDTLTVMIMEVPCCSGLLHLCQKARQKAKRNIPLKMVKISLQGEILEEIWL</sequence>
<comment type="caution">
    <text evidence="2">The sequence shown here is derived from an EMBL/GenBank/DDBJ whole genome shotgun (WGS) entry which is preliminary data.</text>
</comment>
<dbReference type="PROSITE" id="PS51379">
    <property type="entry name" value="4FE4S_FER_2"/>
    <property type="match status" value="2"/>
</dbReference>
<dbReference type="AlphaFoldDB" id="A0A412WTR7"/>
<dbReference type="InterPro" id="IPR017896">
    <property type="entry name" value="4Fe4S_Fe-S-bd"/>
</dbReference>
<evidence type="ECO:0000313" key="2">
    <source>
        <dbReference type="EMBL" id="RGV30567.1"/>
    </source>
</evidence>
<dbReference type="Proteomes" id="UP000283426">
    <property type="component" value="Unassembled WGS sequence"/>
</dbReference>
<dbReference type="RefSeq" id="WP_118106994.1">
    <property type="nucleotide sequence ID" value="NZ_BAABYK010000001.1"/>
</dbReference>
<accession>A0A412WTR7</accession>
<dbReference type="Gene3D" id="3.30.70.20">
    <property type="match status" value="1"/>
</dbReference>
<protein>
    <submittedName>
        <fullName evidence="2">4Fe-4S dicluster domain-containing protein</fullName>
    </submittedName>
</protein>
<dbReference type="SUPFAM" id="SSF54862">
    <property type="entry name" value="4Fe-4S ferredoxins"/>
    <property type="match status" value="1"/>
</dbReference>
<evidence type="ECO:0000259" key="1">
    <source>
        <dbReference type="PROSITE" id="PS51379"/>
    </source>
</evidence>
<name>A0A412WTR7_9BACT</name>
<proteinExistence type="predicted"/>